<keyword evidence="3 6" id="KW-0694">RNA-binding</keyword>
<feature type="domain" description="KOW" evidence="7">
    <location>
        <begin position="174"/>
        <end position="201"/>
    </location>
</feature>
<keyword evidence="4 6" id="KW-0689">Ribosomal protein</keyword>
<dbReference type="HAMAP" id="MF_00485">
    <property type="entry name" value="Ribosomal_eS4"/>
    <property type="match status" value="1"/>
</dbReference>
<keyword evidence="5 6" id="KW-0687">Ribonucleoprotein</keyword>
<gene>
    <name evidence="8" type="primary">RPS4</name>
    <name evidence="8" type="ORF">IE077_003713</name>
</gene>
<dbReference type="GO" id="GO:0005840">
    <property type="term" value="C:ribosome"/>
    <property type="evidence" value="ECO:0007669"/>
    <property type="project" value="UniProtKB-KW"/>
</dbReference>
<dbReference type="InterPro" id="IPR018199">
    <property type="entry name" value="Ribosomal_eS4_N_CS"/>
</dbReference>
<dbReference type="InterPro" id="IPR038237">
    <property type="entry name" value="Ribosomal_eS4_central_sf"/>
</dbReference>
<dbReference type="PANTHER" id="PTHR11581:SF0">
    <property type="entry name" value="SMALL RIBOSOMAL SUBUNIT PROTEIN ES4"/>
    <property type="match status" value="1"/>
</dbReference>
<organism evidence="8 9">
    <name type="scientific">Cardiosporidium cionae</name>
    <dbReference type="NCBI Taxonomy" id="476202"/>
    <lineage>
        <taxon>Eukaryota</taxon>
        <taxon>Sar</taxon>
        <taxon>Alveolata</taxon>
        <taxon>Apicomplexa</taxon>
        <taxon>Aconoidasida</taxon>
        <taxon>Nephromycida</taxon>
        <taxon>Cardiosporidium</taxon>
    </lineage>
</organism>
<proteinExistence type="inferred from homology"/>
<reference evidence="8 9" key="1">
    <citation type="journal article" date="2020" name="bioRxiv">
        <title>Metabolic contributions of an alphaproteobacterial endosymbiont in the apicomplexan Cardiosporidium cionae.</title>
        <authorList>
            <person name="Hunter E.S."/>
            <person name="Paight C.J."/>
            <person name="Lane C.E."/>
        </authorList>
    </citation>
    <scope>NUCLEOTIDE SEQUENCE [LARGE SCALE GENOMIC DNA]</scope>
    <source>
        <strain evidence="8">ESH_2018</strain>
    </source>
</reference>
<dbReference type="PANTHER" id="PTHR11581">
    <property type="entry name" value="30S/40S RIBOSOMAL PROTEIN S4"/>
    <property type="match status" value="1"/>
</dbReference>
<dbReference type="Pfam" id="PF16121">
    <property type="entry name" value="40S_S4_C"/>
    <property type="match status" value="1"/>
</dbReference>
<dbReference type="PIRSF" id="PIRSF002116">
    <property type="entry name" value="Ribosomal_S4"/>
    <property type="match status" value="1"/>
</dbReference>
<evidence type="ECO:0000256" key="3">
    <source>
        <dbReference type="ARBA" id="ARBA00022884"/>
    </source>
</evidence>
<evidence type="ECO:0000259" key="7">
    <source>
        <dbReference type="SMART" id="SM00739"/>
    </source>
</evidence>
<dbReference type="InterPro" id="IPR032277">
    <property type="entry name" value="Ribosomal_eS4_C"/>
</dbReference>
<dbReference type="PROSITE" id="PS50889">
    <property type="entry name" value="S4"/>
    <property type="match status" value="1"/>
</dbReference>
<evidence type="ECO:0000256" key="4">
    <source>
        <dbReference type="ARBA" id="ARBA00022980"/>
    </source>
</evidence>
<evidence type="ECO:0000313" key="9">
    <source>
        <dbReference type="Proteomes" id="UP000823046"/>
    </source>
</evidence>
<dbReference type="InterPro" id="IPR000876">
    <property type="entry name" value="Ribosomal_eS4"/>
</dbReference>
<accession>A0ABQ7JEZ4</accession>
<dbReference type="Gene3D" id="2.40.50.740">
    <property type="match status" value="1"/>
</dbReference>
<dbReference type="InterPro" id="IPR014722">
    <property type="entry name" value="Rib_uL2_dom2"/>
</dbReference>
<dbReference type="Gene3D" id="3.10.290.10">
    <property type="entry name" value="RNA-binding S4 domain"/>
    <property type="match status" value="1"/>
</dbReference>
<evidence type="ECO:0000256" key="1">
    <source>
        <dbReference type="ARBA" id="ARBA00007500"/>
    </source>
</evidence>
<dbReference type="EMBL" id="JADAQX010000053">
    <property type="protein sequence ID" value="KAF8822449.1"/>
    <property type="molecule type" value="Genomic_DNA"/>
</dbReference>
<dbReference type="SMART" id="SM00739">
    <property type="entry name" value="KOW"/>
    <property type="match status" value="1"/>
</dbReference>
<evidence type="ECO:0000313" key="8">
    <source>
        <dbReference type="EMBL" id="KAF8822449.1"/>
    </source>
</evidence>
<dbReference type="InterPro" id="IPR013843">
    <property type="entry name" value="Ribosomal_eS4_N"/>
</dbReference>
<dbReference type="InterPro" id="IPR013845">
    <property type="entry name" value="Ribosomal_eS4_central_region"/>
</dbReference>
<comment type="similarity">
    <text evidence="1 6">Belongs to the eukaryotic ribosomal protein eS4 family.</text>
</comment>
<evidence type="ECO:0000256" key="2">
    <source>
        <dbReference type="ARBA" id="ARBA00022730"/>
    </source>
</evidence>
<keyword evidence="9" id="KW-1185">Reference proteome</keyword>
<evidence type="ECO:0000256" key="6">
    <source>
        <dbReference type="PIRNR" id="PIRNR002116"/>
    </source>
</evidence>
<evidence type="ECO:0000256" key="5">
    <source>
        <dbReference type="ARBA" id="ARBA00023274"/>
    </source>
</evidence>
<keyword evidence="2 6" id="KW-0699">rRNA-binding</keyword>
<sequence>MARGPRKHLKRVAAPSHWMLDKLTGVFAPRPSTGPHKLRECLPLALLLRNRLKYALTYDEVKLILMQRLIKVDGKVRTDKCYPAGFMDVISIEKTKENFRLLFDTKGRFVPHKIRSEEAAYKLCRVKKVIVGAKGIPAAVTHDARTIRFIDPKVKANDTIRVDISTGKVLDHIKFETGNLVMITGGHNVGRVGVIAHRDKHDGGFDIVHVRDEKKNSFATRLSNVFVIGAGHNSQVSLPKEKGIRLTIMEDRQKKLDVSNHQ</sequence>
<protein>
    <recommendedName>
        <fullName evidence="6">40S ribosomal protein S4</fullName>
    </recommendedName>
</protein>
<dbReference type="InterPro" id="IPR005824">
    <property type="entry name" value="KOW"/>
</dbReference>
<dbReference type="Gene3D" id="2.30.30.30">
    <property type="match status" value="1"/>
</dbReference>
<dbReference type="Proteomes" id="UP000823046">
    <property type="component" value="Unassembled WGS sequence"/>
</dbReference>
<dbReference type="Pfam" id="PF08071">
    <property type="entry name" value="RS4NT"/>
    <property type="match status" value="1"/>
</dbReference>
<dbReference type="PROSITE" id="PS00528">
    <property type="entry name" value="RIBOSOMAL_S4E"/>
    <property type="match status" value="1"/>
</dbReference>
<dbReference type="InterPro" id="IPR041982">
    <property type="entry name" value="Ribosomal_eS4_KOW"/>
</dbReference>
<name>A0ABQ7JEZ4_9APIC</name>
<dbReference type="InterPro" id="IPR036986">
    <property type="entry name" value="S4_RNA-bd_sf"/>
</dbReference>
<comment type="caution">
    <text evidence="8">The sequence shown here is derived from an EMBL/GenBank/DDBJ whole genome shotgun (WGS) entry which is preliminary data.</text>
</comment>
<dbReference type="Pfam" id="PF00467">
    <property type="entry name" value="KOW"/>
    <property type="match status" value="1"/>
</dbReference>
<dbReference type="CDD" id="cd06087">
    <property type="entry name" value="KOW_RPS4"/>
    <property type="match status" value="1"/>
</dbReference>
<dbReference type="Pfam" id="PF00900">
    <property type="entry name" value="Ribosomal_S4e"/>
    <property type="match status" value="1"/>
</dbReference>